<dbReference type="Proteomes" id="UP001430848">
    <property type="component" value="Unassembled WGS sequence"/>
</dbReference>
<proteinExistence type="inferred from homology"/>
<evidence type="ECO:0000259" key="6">
    <source>
        <dbReference type="Pfam" id="PF01035"/>
    </source>
</evidence>
<evidence type="ECO:0000313" key="7">
    <source>
        <dbReference type="EMBL" id="KAK7724687.1"/>
    </source>
</evidence>
<keyword evidence="8" id="KW-1185">Reference proteome</keyword>
<organism evidence="7 8">
    <name type="scientific">Diaporthe eres</name>
    <name type="common">Phomopsis oblonga</name>
    <dbReference type="NCBI Taxonomy" id="83184"/>
    <lineage>
        <taxon>Eukaryota</taxon>
        <taxon>Fungi</taxon>
        <taxon>Dikarya</taxon>
        <taxon>Ascomycota</taxon>
        <taxon>Pezizomycotina</taxon>
        <taxon>Sordariomycetes</taxon>
        <taxon>Sordariomycetidae</taxon>
        <taxon>Diaporthales</taxon>
        <taxon>Diaporthaceae</taxon>
        <taxon>Diaporthe</taxon>
        <taxon>Diaporthe eres species complex</taxon>
    </lineage>
</organism>
<feature type="region of interest" description="Disordered" evidence="5">
    <location>
        <begin position="1"/>
        <end position="57"/>
    </location>
</feature>
<reference evidence="7 8" key="1">
    <citation type="submission" date="2024-02" db="EMBL/GenBank/DDBJ databases">
        <title>De novo assembly and annotation of 12 fungi associated with fruit tree decline syndrome in Ontario, Canada.</title>
        <authorList>
            <person name="Sulman M."/>
            <person name="Ellouze W."/>
            <person name="Ilyukhin E."/>
        </authorList>
    </citation>
    <scope>NUCLEOTIDE SEQUENCE [LARGE SCALE GENOMIC DNA]</scope>
    <source>
        <strain evidence="7 8">M169</strain>
    </source>
</reference>
<dbReference type="PANTHER" id="PTHR10815">
    <property type="entry name" value="METHYLATED-DNA--PROTEIN-CYSTEINE METHYLTRANSFERASE"/>
    <property type="match status" value="1"/>
</dbReference>
<feature type="domain" description="Methylated-DNA-[protein]-cysteine S-methyltransferase DNA binding" evidence="6">
    <location>
        <begin position="72"/>
        <end position="159"/>
    </location>
</feature>
<dbReference type="SUPFAM" id="SSF46767">
    <property type="entry name" value="Methylated DNA-protein cysteine methyltransferase, C-terminal domain"/>
    <property type="match status" value="1"/>
</dbReference>
<feature type="compositionally biased region" description="Low complexity" evidence="5">
    <location>
        <begin position="41"/>
        <end position="53"/>
    </location>
</feature>
<feature type="compositionally biased region" description="Polar residues" evidence="5">
    <location>
        <begin position="24"/>
        <end position="35"/>
    </location>
</feature>
<evidence type="ECO:0000256" key="3">
    <source>
        <dbReference type="ARBA" id="ARBA00015377"/>
    </source>
</evidence>
<comment type="similarity">
    <text evidence="1">Belongs to the MGMT family.</text>
</comment>
<sequence length="176" mass="18831">MAIATKRQAQDAGPLPVPRKTTKVQKTYRANTTAKRATIPTTKSTSTTSTTTTAKDNMQPQLDRIAASAQTPFQKRVLSLLCQVPRGHVTTYALMARHLGSSPRAVGNAMRRNPFAPEVPCHRCVATGGGLGGFKGQWPRDGEGITLDEKKGLLRGEGVRMDDGGRVLGTPFGGFV</sequence>
<dbReference type="InterPro" id="IPR014048">
    <property type="entry name" value="MethylDNA_cys_MeTrfase_DNA-bd"/>
</dbReference>
<dbReference type="InterPro" id="IPR036388">
    <property type="entry name" value="WH-like_DNA-bd_sf"/>
</dbReference>
<dbReference type="Gene3D" id="1.10.10.10">
    <property type="entry name" value="Winged helix-like DNA-binding domain superfamily/Winged helix DNA-binding domain"/>
    <property type="match status" value="1"/>
</dbReference>
<evidence type="ECO:0000256" key="5">
    <source>
        <dbReference type="SAM" id="MobiDB-lite"/>
    </source>
</evidence>
<dbReference type="InterPro" id="IPR036217">
    <property type="entry name" value="MethylDNA_cys_MeTrfase_DNAb"/>
</dbReference>
<name>A0ABR1P288_DIAER</name>
<protein>
    <recommendedName>
        <fullName evidence="3">Methylated-DNA--protein-cysteine methyltransferase</fullName>
        <ecNumber evidence="2">2.1.1.63</ecNumber>
    </recommendedName>
</protein>
<dbReference type="NCBIfam" id="TIGR00589">
    <property type="entry name" value="ogt"/>
    <property type="match status" value="1"/>
</dbReference>
<accession>A0ABR1P288</accession>
<gene>
    <name evidence="7" type="ORF">SLS63_008524</name>
</gene>
<keyword evidence="4" id="KW-0227">DNA damage</keyword>
<evidence type="ECO:0000313" key="8">
    <source>
        <dbReference type="Proteomes" id="UP001430848"/>
    </source>
</evidence>
<dbReference type="EC" id="2.1.1.63" evidence="2"/>
<dbReference type="Pfam" id="PF01035">
    <property type="entry name" value="DNA_binding_1"/>
    <property type="match status" value="1"/>
</dbReference>
<dbReference type="PANTHER" id="PTHR10815:SF13">
    <property type="entry name" value="METHYLATED-DNA--PROTEIN-CYSTEINE METHYLTRANSFERASE"/>
    <property type="match status" value="1"/>
</dbReference>
<dbReference type="EMBL" id="JAKNSF020000055">
    <property type="protein sequence ID" value="KAK7724687.1"/>
    <property type="molecule type" value="Genomic_DNA"/>
</dbReference>
<dbReference type="CDD" id="cd06445">
    <property type="entry name" value="ATase"/>
    <property type="match status" value="1"/>
</dbReference>
<evidence type="ECO:0000256" key="2">
    <source>
        <dbReference type="ARBA" id="ARBA00011918"/>
    </source>
</evidence>
<comment type="caution">
    <text evidence="7">The sequence shown here is derived from an EMBL/GenBank/DDBJ whole genome shotgun (WGS) entry which is preliminary data.</text>
</comment>
<evidence type="ECO:0000256" key="4">
    <source>
        <dbReference type="ARBA" id="ARBA00022763"/>
    </source>
</evidence>
<evidence type="ECO:0000256" key="1">
    <source>
        <dbReference type="ARBA" id="ARBA00008711"/>
    </source>
</evidence>